<dbReference type="PANTHER" id="PTHR16263:SF4">
    <property type="entry name" value="TETRATRICOPEPTIDE REPEAT PROTEIN 38"/>
    <property type="match status" value="1"/>
</dbReference>
<evidence type="ECO:0000256" key="4">
    <source>
        <dbReference type="ARBA" id="ARBA00022803"/>
    </source>
</evidence>
<dbReference type="Proteomes" id="UP000735302">
    <property type="component" value="Unassembled WGS sequence"/>
</dbReference>
<gene>
    <name evidence="5" type="ORF">PoB_006048000</name>
</gene>
<evidence type="ECO:0000256" key="1">
    <source>
        <dbReference type="ARBA" id="ARBA00005857"/>
    </source>
</evidence>
<dbReference type="EMBL" id="BLXT01006839">
    <property type="protein sequence ID" value="GFO33975.1"/>
    <property type="molecule type" value="Genomic_DNA"/>
</dbReference>
<accession>A0AAV4CPY9</accession>
<keyword evidence="4" id="KW-0802">TPR repeat</keyword>
<keyword evidence="3" id="KW-0677">Repeat</keyword>
<dbReference type="PANTHER" id="PTHR16263">
    <property type="entry name" value="TETRATRICOPEPTIDE REPEAT PROTEIN 38"/>
    <property type="match status" value="1"/>
</dbReference>
<evidence type="ECO:0000256" key="3">
    <source>
        <dbReference type="ARBA" id="ARBA00022737"/>
    </source>
</evidence>
<dbReference type="Gene3D" id="1.25.40.10">
    <property type="entry name" value="Tetratricopeptide repeat domain"/>
    <property type="match status" value="1"/>
</dbReference>
<dbReference type="SUPFAM" id="SSF48452">
    <property type="entry name" value="TPR-like"/>
    <property type="match status" value="1"/>
</dbReference>
<comment type="similarity">
    <text evidence="1">Belongs to the TTC38 family.</text>
</comment>
<name>A0AAV4CPY9_9GAST</name>
<keyword evidence="6" id="KW-1185">Reference proteome</keyword>
<dbReference type="InterPro" id="IPR011990">
    <property type="entry name" value="TPR-like_helical_dom_sf"/>
</dbReference>
<sequence length="465" mass="52196">MHSNWRGSQEWRRMGMPLTTGSEEACKLYDAIVTQYAGWYDDPSVGGMGGTLSKLAAADPNFVMGQVVTNGLEALGTGRSVKLDSSFKADIDRMVQLAKSAGLTERERKHASAVALFADGQMRSAAQVWEDILLDYPTDMLALKFVHDTYFYQGDSLQIRDSIARVLPHWKPEMPLYGYILGMHAFGLEEMNMYALAEEAARKALDLNPRDGWATHSICHVMEMMGRQQEGIKMMEETDKNWTTCGMLACHNFWHWALYYIEMGDYESALSIFDEQMCVRAKNSGQMLDIVDLASMLFRLQMEDVDIGNRWDVVYDHCKSHLHDHLLTFNDIHILLSCLGTGQKEAVQELMDSLQTFVKEGEGTNRDVAADVGETLCKAFIAYNDGDYATAVDLVEPIRSKVITIGGSHAQRDLFNLFLIQAAIKSPEVKHHKLARALLNERKVGKPNAPMTDRLIAKAIAAHEK</sequence>
<evidence type="ECO:0000256" key="2">
    <source>
        <dbReference type="ARBA" id="ARBA00019992"/>
    </source>
</evidence>
<reference evidence="5 6" key="1">
    <citation type="journal article" date="2021" name="Elife">
        <title>Chloroplast acquisition without the gene transfer in kleptoplastic sea slugs, Plakobranchus ocellatus.</title>
        <authorList>
            <person name="Maeda T."/>
            <person name="Takahashi S."/>
            <person name="Yoshida T."/>
            <person name="Shimamura S."/>
            <person name="Takaki Y."/>
            <person name="Nagai Y."/>
            <person name="Toyoda A."/>
            <person name="Suzuki Y."/>
            <person name="Arimoto A."/>
            <person name="Ishii H."/>
            <person name="Satoh N."/>
            <person name="Nishiyama T."/>
            <person name="Hasebe M."/>
            <person name="Maruyama T."/>
            <person name="Minagawa J."/>
            <person name="Obokata J."/>
            <person name="Shigenobu S."/>
        </authorList>
    </citation>
    <scope>NUCLEOTIDE SEQUENCE [LARGE SCALE GENOMIC DNA]</scope>
</reference>
<protein>
    <recommendedName>
        <fullName evidence="2">Tetratricopeptide repeat protein 38</fullName>
    </recommendedName>
</protein>
<dbReference type="CDD" id="cd05804">
    <property type="entry name" value="StaR_like"/>
    <property type="match status" value="1"/>
</dbReference>
<dbReference type="AlphaFoldDB" id="A0AAV4CPY9"/>
<evidence type="ECO:0000313" key="6">
    <source>
        <dbReference type="Proteomes" id="UP000735302"/>
    </source>
</evidence>
<comment type="caution">
    <text evidence="5">The sequence shown here is derived from an EMBL/GenBank/DDBJ whole genome shotgun (WGS) entry which is preliminary data.</text>
</comment>
<dbReference type="InterPro" id="IPR033891">
    <property type="entry name" value="TTC38"/>
</dbReference>
<proteinExistence type="inferred from homology"/>
<evidence type="ECO:0000313" key="5">
    <source>
        <dbReference type="EMBL" id="GFO33975.1"/>
    </source>
</evidence>
<organism evidence="5 6">
    <name type="scientific">Plakobranchus ocellatus</name>
    <dbReference type="NCBI Taxonomy" id="259542"/>
    <lineage>
        <taxon>Eukaryota</taxon>
        <taxon>Metazoa</taxon>
        <taxon>Spiralia</taxon>
        <taxon>Lophotrochozoa</taxon>
        <taxon>Mollusca</taxon>
        <taxon>Gastropoda</taxon>
        <taxon>Heterobranchia</taxon>
        <taxon>Euthyneura</taxon>
        <taxon>Panpulmonata</taxon>
        <taxon>Sacoglossa</taxon>
        <taxon>Placobranchoidea</taxon>
        <taxon>Plakobranchidae</taxon>
        <taxon>Plakobranchus</taxon>
    </lineage>
</organism>